<dbReference type="AlphaFoldDB" id="A0A9W8G2U6"/>
<feature type="coiled-coil region" evidence="1">
    <location>
        <begin position="135"/>
        <end position="173"/>
    </location>
</feature>
<evidence type="ECO:0000313" key="3">
    <source>
        <dbReference type="EMBL" id="KAJ2672406.1"/>
    </source>
</evidence>
<accession>A0A9W8G2U6</accession>
<dbReference type="OrthoDB" id="5578990at2759"/>
<feature type="region of interest" description="Disordered" evidence="2">
    <location>
        <begin position="1"/>
        <end position="39"/>
    </location>
</feature>
<evidence type="ECO:0000256" key="2">
    <source>
        <dbReference type="SAM" id="MobiDB-lite"/>
    </source>
</evidence>
<evidence type="ECO:0000256" key="1">
    <source>
        <dbReference type="SAM" id="Coils"/>
    </source>
</evidence>
<protein>
    <submittedName>
        <fullName evidence="3">Uncharacterized protein</fullName>
    </submittedName>
</protein>
<evidence type="ECO:0000313" key="4">
    <source>
        <dbReference type="Proteomes" id="UP001151518"/>
    </source>
</evidence>
<organism evidence="3 4">
    <name type="scientific">Coemansia spiralis</name>
    <dbReference type="NCBI Taxonomy" id="417178"/>
    <lineage>
        <taxon>Eukaryota</taxon>
        <taxon>Fungi</taxon>
        <taxon>Fungi incertae sedis</taxon>
        <taxon>Zoopagomycota</taxon>
        <taxon>Kickxellomycotina</taxon>
        <taxon>Kickxellomycetes</taxon>
        <taxon>Kickxellales</taxon>
        <taxon>Kickxellaceae</taxon>
        <taxon>Coemansia</taxon>
    </lineage>
</organism>
<proteinExistence type="predicted"/>
<name>A0A9W8G2U6_9FUNG</name>
<comment type="caution">
    <text evidence="3">The sequence shown here is derived from an EMBL/GenBank/DDBJ whole genome shotgun (WGS) entry which is preliminary data.</text>
</comment>
<reference evidence="3" key="1">
    <citation type="submission" date="2022-07" db="EMBL/GenBank/DDBJ databases">
        <title>Phylogenomic reconstructions and comparative analyses of Kickxellomycotina fungi.</title>
        <authorList>
            <person name="Reynolds N.K."/>
            <person name="Stajich J.E."/>
            <person name="Barry K."/>
            <person name="Grigoriev I.V."/>
            <person name="Crous P."/>
            <person name="Smith M.E."/>
        </authorList>
    </citation>
    <scope>NUCLEOTIDE SEQUENCE</scope>
    <source>
        <strain evidence="3">NRRL 3115</strain>
    </source>
</reference>
<sequence>MDTSHTATIGRSHRGLTESMPPTIVQPPSPTDSASEDIDSETAMNTVYNLLNELGDLNRSNRHMAERLAEKFNTLQARPDKEQLLEEENRELRKNVEVLVGAIREQQGMAKEYEATLARSLEAFRAVAFERHEEISDVQQKYTELLRQERTLNERLRDENVVLRGKLKEAAAAIRLSLADAD</sequence>
<keyword evidence="1" id="KW-0175">Coiled coil</keyword>
<dbReference type="Proteomes" id="UP001151518">
    <property type="component" value="Unassembled WGS sequence"/>
</dbReference>
<gene>
    <name evidence="3" type="ORF">GGI25_005115</name>
</gene>
<dbReference type="EMBL" id="JANBTW010000083">
    <property type="protein sequence ID" value="KAJ2672406.1"/>
    <property type="molecule type" value="Genomic_DNA"/>
</dbReference>